<organism evidence="5 6">
    <name type="scientific">Kribbella steppae</name>
    <dbReference type="NCBI Taxonomy" id="2512223"/>
    <lineage>
        <taxon>Bacteria</taxon>
        <taxon>Bacillati</taxon>
        <taxon>Actinomycetota</taxon>
        <taxon>Actinomycetes</taxon>
        <taxon>Propionibacteriales</taxon>
        <taxon>Kribbellaceae</taxon>
        <taxon>Kribbella</taxon>
    </lineage>
</organism>
<feature type="domain" description="Glycosyl hydrolase family 32 N-terminal" evidence="4">
    <location>
        <begin position="13"/>
        <end position="281"/>
    </location>
</feature>
<dbReference type="GO" id="GO:0005987">
    <property type="term" value="P:sucrose catabolic process"/>
    <property type="evidence" value="ECO:0007669"/>
    <property type="project" value="TreeGrafter"/>
</dbReference>
<dbReference type="GO" id="GO:0005737">
    <property type="term" value="C:cytoplasm"/>
    <property type="evidence" value="ECO:0007669"/>
    <property type="project" value="TreeGrafter"/>
</dbReference>
<dbReference type="RefSeq" id="WP_132209506.1">
    <property type="nucleotide sequence ID" value="NZ_SLWN01000004.1"/>
</dbReference>
<dbReference type="Pfam" id="PF00251">
    <property type="entry name" value="Glyco_hydro_32N"/>
    <property type="match status" value="1"/>
</dbReference>
<dbReference type="AlphaFoldDB" id="A0A4R2HNF2"/>
<dbReference type="EMBL" id="SLWN01000004">
    <property type="protein sequence ID" value="TCO32751.1"/>
    <property type="molecule type" value="Genomic_DNA"/>
</dbReference>
<dbReference type="InterPro" id="IPR013148">
    <property type="entry name" value="Glyco_hydro_32_N"/>
</dbReference>
<proteinExistence type="inferred from homology"/>
<comment type="similarity">
    <text evidence="1">Belongs to the glycosyl hydrolase 32 family.</text>
</comment>
<evidence type="ECO:0000256" key="3">
    <source>
        <dbReference type="ARBA" id="ARBA00023295"/>
    </source>
</evidence>
<keyword evidence="2" id="KW-0378">Hydrolase</keyword>
<reference evidence="5 6" key="1">
    <citation type="journal article" date="2015" name="Stand. Genomic Sci.">
        <title>Genomic Encyclopedia of Bacterial and Archaeal Type Strains, Phase III: the genomes of soil and plant-associated and newly described type strains.</title>
        <authorList>
            <person name="Whitman W.B."/>
            <person name="Woyke T."/>
            <person name="Klenk H.P."/>
            <person name="Zhou Y."/>
            <person name="Lilburn T.G."/>
            <person name="Beck B.J."/>
            <person name="De Vos P."/>
            <person name="Vandamme P."/>
            <person name="Eisen J.A."/>
            <person name="Garrity G."/>
            <person name="Hugenholtz P."/>
            <person name="Kyrpides N.C."/>
        </authorList>
    </citation>
    <scope>NUCLEOTIDE SEQUENCE [LARGE SCALE GENOMIC DNA]</scope>
    <source>
        <strain evidence="5 6">VKM Ac-2572</strain>
    </source>
</reference>
<evidence type="ECO:0000256" key="2">
    <source>
        <dbReference type="ARBA" id="ARBA00022801"/>
    </source>
</evidence>
<name>A0A4R2HNF2_9ACTN</name>
<dbReference type="PANTHER" id="PTHR42800">
    <property type="entry name" value="EXOINULINASE INUD (AFU_ORTHOLOGUE AFUA_5G00480)"/>
    <property type="match status" value="1"/>
</dbReference>
<dbReference type="OrthoDB" id="9776657at2"/>
<dbReference type="SMART" id="SM00640">
    <property type="entry name" value="Glyco_32"/>
    <property type="match status" value="1"/>
</dbReference>
<sequence length="448" mass="50278">MTDYQETNRGQLHFSPRRGWMNDPNGLLHYRGTYHFYFQHNPYSLVWDTMHWGHATSTDLVHWQQQPNALDPTVHPGELWSGGGVVDVRNTSGLKDGDHDPILVFTGTQGVRVFYSLDGGMTFTPYDGGRVVAQPSGHESRDPKVIWHQPTERWVMVVWSDNNGNGVDFFVSPNLRDWERTSRYVADWFFECPDFTPMELDGEITYVLRDGRGSYVVGDFDGREFTTSWTAPQTITVNPGPAAGPYYAAQSFDNMPDGRVVTMAWQGQNRGSTWTGNASFPVEQRLVSIPDGPRIHSEPIDEIRSLRRATRNWGPTQLSPDTTLLADEFDESDEAAESFDLEATFDLTDTAEGSFTFHLRRGVDVTYNIAAEELNGHPLRPSPNGTLTLRLLVDRGQLAIFAADGAFYECLNIESGNGLRLTTDCPLKLTSLSLHHLNSIWAEARVSG</sequence>
<dbReference type="InterPro" id="IPR001362">
    <property type="entry name" value="Glyco_hydro_32"/>
</dbReference>
<accession>A0A4R2HNF2</accession>
<evidence type="ECO:0000259" key="4">
    <source>
        <dbReference type="Pfam" id="PF00251"/>
    </source>
</evidence>
<dbReference type="GO" id="GO:0004575">
    <property type="term" value="F:sucrose alpha-glucosidase activity"/>
    <property type="evidence" value="ECO:0007669"/>
    <property type="project" value="TreeGrafter"/>
</dbReference>
<dbReference type="CDD" id="cd18622">
    <property type="entry name" value="GH32_Inu-like"/>
    <property type="match status" value="1"/>
</dbReference>
<keyword evidence="3" id="KW-0326">Glycosidase</keyword>
<dbReference type="PANTHER" id="PTHR42800:SF1">
    <property type="entry name" value="EXOINULINASE INUD (AFU_ORTHOLOGUE AFUA_5G00480)"/>
    <property type="match status" value="1"/>
</dbReference>
<dbReference type="PROSITE" id="PS00609">
    <property type="entry name" value="GLYCOSYL_HYDROL_F32"/>
    <property type="match status" value="1"/>
</dbReference>
<protein>
    <submittedName>
        <fullName evidence="5">Levanase/fructan beta-fructosidase</fullName>
    </submittedName>
</protein>
<evidence type="ECO:0000313" key="5">
    <source>
        <dbReference type="EMBL" id="TCO32751.1"/>
    </source>
</evidence>
<dbReference type="Gene3D" id="2.115.10.20">
    <property type="entry name" value="Glycosyl hydrolase domain, family 43"/>
    <property type="match status" value="1"/>
</dbReference>
<comment type="caution">
    <text evidence="5">The sequence shown here is derived from an EMBL/GenBank/DDBJ whole genome shotgun (WGS) entry which is preliminary data.</text>
</comment>
<dbReference type="InterPro" id="IPR023296">
    <property type="entry name" value="Glyco_hydro_beta-prop_sf"/>
</dbReference>
<dbReference type="SUPFAM" id="SSF49899">
    <property type="entry name" value="Concanavalin A-like lectins/glucanases"/>
    <property type="match status" value="1"/>
</dbReference>
<dbReference type="InterPro" id="IPR018053">
    <property type="entry name" value="Glyco_hydro_32_AS"/>
</dbReference>
<evidence type="ECO:0000313" key="6">
    <source>
        <dbReference type="Proteomes" id="UP000294508"/>
    </source>
</evidence>
<gene>
    <name evidence="5" type="ORF">EV652_104357</name>
</gene>
<evidence type="ECO:0000256" key="1">
    <source>
        <dbReference type="ARBA" id="ARBA00009902"/>
    </source>
</evidence>
<keyword evidence="6" id="KW-1185">Reference proteome</keyword>
<dbReference type="InterPro" id="IPR013320">
    <property type="entry name" value="ConA-like_dom_sf"/>
</dbReference>
<dbReference type="Proteomes" id="UP000294508">
    <property type="component" value="Unassembled WGS sequence"/>
</dbReference>
<dbReference type="SUPFAM" id="SSF75005">
    <property type="entry name" value="Arabinanase/levansucrase/invertase"/>
    <property type="match status" value="1"/>
</dbReference>